<evidence type="ECO:0000313" key="2">
    <source>
        <dbReference type="Proteomes" id="UP000287651"/>
    </source>
</evidence>
<gene>
    <name evidence="1" type="ORF">B296_00013405</name>
</gene>
<dbReference type="AlphaFoldDB" id="A0A427B8F0"/>
<comment type="caution">
    <text evidence="1">The sequence shown here is derived from an EMBL/GenBank/DDBJ whole genome shotgun (WGS) entry which is preliminary data.</text>
</comment>
<name>A0A427B8F0_ENSVE</name>
<dbReference type="EMBL" id="AMZH03000237">
    <property type="protein sequence ID" value="RRT84751.1"/>
    <property type="molecule type" value="Genomic_DNA"/>
</dbReference>
<sequence>MSVSSTSLLPILRCSASTSILTQLSSSNRISTNAVGGGRYGIYDKNATTICIDIDSFVARQLSISMQMQSGVGQALIRLTNALLVEAYGIVMRADLIVVRDG</sequence>
<accession>A0A427B8F0</accession>
<proteinExistence type="predicted"/>
<dbReference type="Proteomes" id="UP000287651">
    <property type="component" value="Unassembled WGS sequence"/>
</dbReference>
<protein>
    <submittedName>
        <fullName evidence="1">Uncharacterized protein</fullName>
    </submittedName>
</protein>
<reference evidence="1 2" key="1">
    <citation type="journal article" date="2014" name="Agronomy (Basel)">
        <title>A Draft Genome Sequence for Ensete ventricosum, the Drought-Tolerant Tree Against Hunger.</title>
        <authorList>
            <person name="Harrison J."/>
            <person name="Moore K.A."/>
            <person name="Paszkiewicz K."/>
            <person name="Jones T."/>
            <person name="Grant M."/>
            <person name="Ambacheew D."/>
            <person name="Muzemil S."/>
            <person name="Studholme D.J."/>
        </authorList>
    </citation>
    <scope>NUCLEOTIDE SEQUENCE [LARGE SCALE GENOMIC DNA]</scope>
</reference>
<organism evidence="1 2">
    <name type="scientific">Ensete ventricosum</name>
    <name type="common">Abyssinian banana</name>
    <name type="synonym">Musa ensete</name>
    <dbReference type="NCBI Taxonomy" id="4639"/>
    <lineage>
        <taxon>Eukaryota</taxon>
        <taxon>Viridiplantae</taxon>
        <taxon>Streptophyta</taxon>
        <taxon>Embryophyta</taxon>
        <taxon>Tracheophyta</taxon>
        <taxon>Spermatophyta</taxon>
        <taxon>Magnoliopsida</taxon>
        <taxon>Liliopsida</taxon>
        <taxon>Zingiberales</taxon>
        <taxon>Musaceae</taxon>
        <taxon>Ensete</taxon>
    </lineage>
</organism>
<evidence type="ECO:0000313" key="1">
    <source>
        <dbReference type="EMBL" id="RRT84751.1"/>
    </source>
</evidence>